<evidence type="ECO:0000256" key="2">
    <source>
        <dbReference type="ARBA" id="ARBA00022448"/>
    </source>
</evidence>
<comment type="subcellular location">
    <subcellularLocation>
        <location evidence="1">Cell membrane</location>
        <topology evidence="1">Multi-pass membrane protein</topology>
    </subcellularLocation>
</comment>
<feature type="transmembrane region" description="Helical" evidence="9">
    <location>
        <begin position="202"/>
        <end position="221"/>
    </location>
</feature>
<dbReference type="SUPFAM" id="SSF103473">
    <property type="entry name" value="MFS general substrate transporter"/>
    <property type="match status" value="1"/>
</dbReference>
<dbReference type="Proteomes" id="UP000198751">
    <property type="component" value="Chromosome I"/>
</dbReference>
<feature type="transmembrane region" description="Helical" evidence="9">
    <location>
        <begin position="171"/>
        <end position="190"/>
    </location>
</feature>
<dbReference type="AlphaFoldDB" id="A0A1H2BPE0"/>
<dbReference type="OrthoDB" id="8953821at2"/>
<evidence type="ECO:0000256" key="1">
    <source>
        <dbReference type="ARBA" id="ARBA00004651"/>
    </source>
</evidence>
<dbReference type="PROSITE" id="PS50850">
    <property type="entry name" value="MFS"/>
    <property type="match status" value="1"/>
</dbReference>
<keyword evidence="12" id="KW-1185">Reference proteome</keyword>
<keyword evidence="5" id="KW-0769">Symport</keyword>
<keyword evidence="2" id="KW-0813">Transport</keyword>
<evidence type="ECO:0000256" key="4">
    <source>
        <dbReference type="ARBA" id="ARBA00022692"/>
    </source>
</evidence>
<name>A0A1H2BPE0_9MICC</name>
<evidence type="ECO:0000259" key="10">
    <source>
        <dbReference type="PROSITE" id="PS50850"/>
    </source>
</evidence>
<dbReference type="PANTHER" id="PTHR43528:SF1">
    <property type="entry name" value="ALPHA-KETOGLUTARATE PERMEASE"/>
    <property type="match status" value="1"/>
</dbReference>
<feature type="transmembrane region" description="Helical" evidence="9">
    <location>
        <begin position="253"/>
        <end position="274"/>
    </location>
</feature>
<dbReference type="RefSeq" id="WP_091723343.1">
    <property type="nucleotide sequence ID" value="NZ_CAUQLD010000015.1"/>
</dbReference>
<feature type="transmembrane region" description="Helical" evidence="9">
    <location>
        <begin position="415"/>
        <end position="434"/>
    </location>
</feature>
<feature type="transmembrane region" description="Helical" evidence="9">
    <location>
        <begin position="344"/>
        <end position="363"/>
    </location>
</feature>
<evidence type="ECO:0000256" key="6">
    <source>
        <dbReference type="ARBA" id="ARBA00022989"/>
    </source>
</evidence>
<accession>A0A1H2BPE0</accession>
<evidence type="ECO:0000256" key="3">
    <source>
        <dbReference type="ARBA" id="ARBA00022475"/>
    </source>
</evidence>
<evidence type="ECO:0000256" key="8">
    <source>
        <dbReference type="SAM" id="MobiDB-lite"/>
    </source>
</evidence>
<keyword evidence="7 9" id="KW-0472">Membrane</keyword>
<feature type="transmembrane region" description="Helical" evidence="9">
    <location>
        <begin position="103"/>
        <end position="121"/>
    </location>
</feature>
<dbReference type="Gene3D" id="1.20.1250.20">
    <property type="entry name" value="MFS general substrate transporter like domains"/>
    <property type="match status" value="2"/>
</dbReference>
<feature type="transmembrane region" description="Helical" evidence="9">
    <location>
        <begin position="318"/>
        <end position="338"/>
    </location>
</feature>
<gene>
    <name evidence="11" type="ORF">SAMN04489743_3855</name>
</gene>
<feature type="domain" description="Major facilitator superfamily (MFS) profile" evidence="10">
    <location>
        <begin position="31"/>
        <end position="436"/>
    </location>
</feature>
<sequence length="438" mass="46307">MTMPQQKNQPTARAADDAPVAAPDSRAATRGIVAATIGNALEWFDIAIYALLAIYIGRNFFPSSDPGVELIQAFAVFGVSYLIRPLGGLVLGSFADRHGLKKGLTVTIRLMVLGTALLAFMPNYGTIGILAPIGIVLARLIQGFSAGGEFGAATAYLIAQNGKRKGFLGSFQFASQGLGSLIAAIFVAVLTTVLTDAQMTEWGWRIPFLFGLLVGPAGFLIRREMKEVPVQRGAAEQKHSPIRDVFATQKTGILLAGGALAVSTALNFILQYMPTFAIKELGLEPGISFTSLIITGVILTFGTPVVGHLSDKYGRLNIMVPTVVVLLLAVVPLFMWVISAKSFLVLALVMTILGLLKAAYFGALPSVMSDSFDVRTRATGLSFSYNTAVVAFGGFTPMIAAFLVQQTGQAVAPGYYLAVVAIISLVALAAGVKLRGIR</sequence>
<organism evidence="11 12">
    <name type="scientific">Pseudarthrobacter equi</name>
    <dbReference type="NCBI Taxonomy" id="728066"/>
    <lineage>
        <taxon>Bacteria</taxon>
        <taxon>Bacillati</taxon>
        <taxon>Actinomycetota</taxon>
        <taxon>Actinomycetes</taxon>
        <taxon>Micrococcales</taxon>
        <taxon>Micrococcaceae</taxon>
        <taxon>Pseudarthrobacter</taxon>
    </lineage>
</organism>
<feature type="transmembrane region" description="Helical" evidence="9">
    <location>
        <begin position="383"/>
        <end position="403"/>
    </location>
</feature>
<dbReference type="GO" id="GO:0015293">
    <property type="term" value="F:symporter activity"/>
    <property type="evidence" value="ECO:0007669"/>
    <property type="project" value="UniProtKB-KW"/>
</dbReference>
<feature type="transmembrane region" description="Helical" evidence="9">
    <location>
        <begin position="70"/>
        <end position="91"/>
    </location>
</feature>
<evidence type="ECO:0000313" key="11">
    <source>
        <dbReference type="EMBL" id="SDT60068.1"/>
    </source>
</evidence>
<dbReference type="InterPro" id="IPR020846">
    <property type="entry name" value="MFS_dom"/>
</dbReference>
<evidence type="ECO:0000256" key="7">
    <source>
        <dbReference type="ARBA" id="ARBA00023136"/>
    </source>
</evidence>
<reference evidence="12" key="1">
    <citation type="submission" date="2016-10" db="EMBL/GenBank/DDBJ databases">
        <authorList>
            <person name="Varghese N."/>
            <person name="Submissions S."/>
        </authorList>
    </citation>
    <scope>NUCLEOTIDE SEQUENCE [LARGE SCALE GENOMIC DNA]</scope>
    <source>
        <strain evidence="12">IMMIB L-1606</strain>
    </source>
</reference>
<feature type="transmembrane region" description="Helical" evidence="9">
    <location>
        <begin position="127"/>
        <end position="159"/>
    </location>
</feature>
<dbReference type="EMBL" id="LT629779">
    <property type="protein sequence ID" value="SDT60068.1"/>
    <property type="molecule type" value="Genomic_DNA"/>
</dbReference>
<feature type="transmembrane region" description="Helical" evidence="9">
    <location>
        <begin position="286"/>
        <end position="306"/>
    </location>
</feature>
<keyword evidence="4 9" id="KW-0812">Transmembrane</keyword>
<keyword evidence="3" id="KW-1003">Cell membrane</keyword>
<dbReference type="InterPro" id="IPR036259">
    <property type="entry name" value="MFS_trans_sf"/>
</dbReference>
<feature type="region of interest" description="Disordered" evidence="8">
    <location>
        <begin position="1"/>
        <end position="22"/>
    </location>
</feature>
<evidence type="ECO:0000313" key="12">
    <source>
        <dbReference type="Proteomes" id="UP000198751"/>
    </source>
</evidence>
<feature type="compositionally biased region" description="Low complexity" evidence="8">
    <location>
        <begin position="10"/>
        <end position="22"/>
    </location>
</feature>
<dbReference type="Pfam" id="PF07690">
    <property type="entry name" value="MFS_1"/>
    <property type="match status" value="1"/>
</dbReference>
<keyword evidence="6 9" id="KW-1133">Transmembrane helix</keyword>
<dbReference type="GO" id="GO:0005886">
    <property type="term" value="C:plasma membrane"/>
    <property type="evidence" value="ECO:0007669"/>
    <property type="project" value="UniProtKB-SubCell"/>
</dbReference>
<proteinExistence type="predicted"/>
<protein>
    <submittedName>
        <fullName evidence="11">MFS transporter, MHS family, proline/betaine transporter</fullName>
    </submittedName>
</protein>
<dbReference type="InterPro" id="IPR011701">
    <property type="entry name" value="MFS"/>
</dbReference>
<evidence type="ECO:0000256" key="9">
    <source>
        <dbReference type="SAM" id="Phobius"/>
    </source>
</evidence>
<dbReference type="PANTHER" id="PTHR43528">
    <property type="entry name" value="ALPHA-KETOGLUTARATE PERMEASE"/>
    <property type="match status" value="1"/>
</dbReference>
<feature type="transmembrane region" description="Helical" evidence="9">
    <location>
        <begin position="40"/>
        <end position="58"/>
    </location>
</feature>
<evidence type="ECO:0000256" key="5">
    <source>
        <dbReference type="ARBA" id="ARBA00022847"/>
    </source>
</evidence>
<dbReference type="InterPro" id="IPR051084">
    <property type="entry name" value="H+-coupled_symporters"/>
</dbReference>